<proteinExistence type="predicted"/>
<reference evidence="2" key="1">
    <citation type="submission" date="2021-10" db="EMBL/GenBank/DDBJ databases">
        <authorList>
            <person name="Lyu M."/>
            <person name="Wang X."/>
            <person name="Meng X."/>
            <person name="Xu K."/>
        </authorList>
    </citation>
    <scope>NUCLEOTIDE SEQUENCE</scope>
    <source>
        <strain evidence="2">A6</strain>
    </source>
</reference>
<organism evidence="2 3">
    <name type="scientific">Noviluteimonas lactosilytica</name>
    <dbReference type="NCBI Taxonomy" id="2888523"/>
    <lineage>
        <taxon>Bacteria</taxon>
        <taxon>Pseudomonadati</taxon>
        <taxon>Pseudomonadota</taxon>
        <taxon>Gammaproteobacteria</taxon>
        <taxon>Lysobacterales</taxon>
        <taxon>Lysobacteraceae</taxon>
        <taxon>Noviluteimonas</taxon>
    </lineage>
</organism>
<accession>A0ABS8JIC2</accession>
<comment type="caution">
    <text evidence="2">The sequence shown here is derived from an EMBL/GenBank/DDBJ whole genome shotgun (WGS) entry which is preliminary data.</text>
</comment>
<dbReference type="Proteomes" id="UP001165293">
    <property type="component" value="Unassembled WGS sequence"/>
</dbReference>
<evidence type="ECO:0000313" key="3">
    <source>
        <dbReference type="Proteomes" id="UP001165293"/>
    </source>
</evidence>
<sequence>MRARNIKPGFFENEVLATLPHWVRLLFAGLWCLADRGGRLEDRPARVHRALFAGEALDVDSGLSMLADAGFIARYTVDGVSCIQVLAWDRHQSPHMKERESDLPPMPGRKVRPDQADGVVVGCAQCLPGAGTDHAQCVPGTATGQAPEHDGARPPDSLIADSQSIDSAFKASGTTPNKSAATGNAVPARTHAGPNRSTRTKEKPYVSPGAAALMNKESPAENQAAYERHLRDMDCEP</sequence>
<feature type="region of interest" description="Disordered" evidence="1">
    <location>
        <begin position="138"/>
        <end position="225"/>
    </location>
</feature>
<evidence type="ECO:0000313" key="2">
    <source>
        <dbReference type="EMBL" id="MCC8363325.1"/>
    </source>
</evidence>
<protein>
    <recommendedName>
        <fullName evidence="4">Replication protein</fullName>
    </recommendedName>
</protein>
<name>A0ABS8JIC2_9GAMM</name>
<dbReference type="RefSeq" id="WP_230526957.1">
    <property type="nucleotide sequence ID" value="NZ_JAJGAK010000002.1"/>
</dbReference>
<keyword evidence="3" id="KW-1185">Reference proteome</keyword>
<gene>
    <name evidence="2" type="ORF">LK996_09595</name>
</gene>
<feature type="compositionally biased region" description="Polar residues" evidence="1">
    <location>
        <begin position="160"/>
        <end position="182"/>
    </location>
</feature>
<dbReference type="EMBL" id="JAJGAK010000002">
    <property type="protein sequence ID" value="MCC8363325.1"/>
    <property type="molecule type" value="Genomic_DNA"/>
</dbReference>
<evidence type="ECO:0000256" key="1">
    <source>
        <dbReference type="SAM" id="MobiDB-lite"/>
    </source>
</evidence>
<evidence type="ECO:0008006" key="4">
    <source>
        <dbReference type="Google" id="ProtNLM"/>
    </source>
</evidence>